<accession>A0ABW2FDK0</accession>
<keyword evidence="3" id="KW-0378">Hydrolase</keyword>
<organism evidence="3 4">
    <name type="scientific">Cohnella cellulosilytica</name>
    <dbReference type="NCBI Taxonomy" id="986710"/>
    <lineage>
        <taxon>Bacteria</taxon>
        <taxon>Bacillati</taxon>
        <taxon>Bacillota</taxon>
        <taxon>Bacilli</taxon>
        <taxon>Bacillales</taxon>
        <taxon>Paenibacillaceae</taxon>
        <taxon>Cohnella</taxon>
    </lineage>
</organism>
<dbReference type="CDD" id="cd00085">
    <property type="entry name" value="HNHc"/>
    <property type="match status" value="1"/>
</dbReference>
<evidence type="ECO:0000313" key="4">
    <source>
        <dbReference type="Proteomes" id="UP001596378"/>
    </source>
</evidence>
<evidence type="ECO:0000256" key="1">
    <source>
        <dbReference type="SAM" id="SignalP"/>
    </source>
</evidence>
<evidence type="ECO:0000313" key="3">
    <source>
        <dbReference type="EMBL" id="MFC7151173.1"/>
    </source>
</evidence>
<keyword evidence="1" id="KW-0732">Signal</keyword>
<dbReference type="InterPro" id="IPR002711">
    <property type="entry name" value="HNH"/>
</dbReference>
<sequence length="351" mass="39544">MRFLKLVLSMFVVFVVFSSSMAFASEEKSLQKTLLPYSMDSNQAVGRTITLVYDEGKQIAAIDANKHNVPALLKDPTAFQENLDNLNDPELAKLFDVPETIEVTEEAVKENSIYPYPNDIVDTHENRQNVQGVNTVDTVTVQLALQLNYTSSPYLKIKIIGITGTPPIGISGSISAYRSQTEYGSYSYLDTLTVNWTAGQIWVGNSVTKTLNLTSTYYYSFYYSYTSTWTGPYVDTASGSDLRLLVNKAGMEYPFHYGVDVNGFLNVAAPDTNYATVPSSTVTTLRNTFNNTVRDKYKTYYDTNYGYVNWSNAIEIHHIRPLQYGGTNDYSNLIPLYADKHAQFTSWWTNY</sequence>
<dbReference type="RefSeq" id="WP_378049529.1">
    <property type="nucleotide sequence ID" value="NZ_JBHMDN010000021.1"/>
</dbReference>
<keyword evidence="3" id="KW-0540">Nuclease</keyword>
<comment type="caution">
    <text evidence="3">The sequence shown here is derived from an EMBL/GenBank/DDBJ whole genome shotgun (WGS) entry which is preliminary data.</text>
</comment>
<feature type="chain" id="PRO_5046086237" evidence="1">
    <location>
        <begin position="25"/>
        <end position="351"/>
    </location>
</feature>
<dbReference type="GO" id="GO:0004519">
    <property type="term" value="F:endonuclease activity"/>
    <property type="evidence" value="ECO:0007669"/>
    <property type="project" value="UniProtKB-KW"/>
</dbReference>
<name>A0ABW2FDK0_9BACL</name>
<feature type="signal peptide" evidence="1">
    <location>
        <begin position="1"/>
        <end position="24"/>
    </location>
</feature>
<dbReference type="InterPro" id="IPR003615">
    <property type="entry name" value="HNH_nuc"/>
</dbReference>
<dbReference type="EMBL" id="JBHTAI010000014">
    <property type="protein sequence ID" value="MFC7151173.1"/>
    <property type="molecule type" value="Genomic_DNA"/>
</dbReference>
<evidence type="ECO:0000259" key="2">
    <source>
        <dbReference type="Pfam" id="PF01844"/>
    </source>
</evidence>
<proteinExistence type="predicted"/>
<keyword evidence="4" id="KW-1185">Reference proteome</keyword>
<gene>
    <name evidence="3" type="ORF">ACFQMJ_21760</name>
</gene>
<keyword evidence="3" id="KW-0255">Endonuclease</keyword>
<dbReference type="Proteomes" id="UP001596378">
    <property type="component" value="Unassembled WGS sequence"/>
</dbReference>
<feature type="domain" description="HNH" evidence="2">
    <location>
        <begin position="311"/>
        <end position="338"/>
    </location>
</feature>
<dbReference type="Pfam" id="PF01844">
    <property type="entry name" value="HNH"/>
    <property type="match status" value="1"/>
</dbReference>
<protein>
    <submittedName>
        <fullName evidence="3">HNH endonuclease signature motif containing protein</fullName>
    </submittedName>
</protein>
<reference evidence="4" key="1">
    <citation type="journal article" date="2019" name="Int. J. Syst. Evol. Microbiol.">
        <title>The Global Catalogue of Microorganisms (GCM) 10K type strain sequencing project: providing services to taxonomists for standard genome sequencing and annotation.</title>
        <authorList>
            <consortium name="The Broad Institute Genomics Platform"/>
            <consortium name="The Broad Institute Genome Sequencing Center for Infectious Disease"/>
            <person name="Wu L."/>
            <person name="Ma J."/>
        </authorList>
    </citation>
    <scope>NUCLEOTIDE SEQUENCE [LARGE SCALE GENOMIC DNA]</scope>
    <source>
        <strain evidence="4">KCTC 12907</strain>
    </source>
</reference>